<name>A0A2N5C9Z5_9BURK</name>
<reference evidence="1 2" key="1">
    <citation type="submission" date="2017-12" db="EMBL/GenBank/DDBJ databases">
        <title>Genome sequence of the active heterotrophic nitrifier-denitrifier, Cupriavidus pauculus UM1.</title>
        <authorList>
            <person name="Putonti C."/>
            <person name="Castignetti D."/>
        </authorList>
    </citation>
    <scope>NUCLEOTIDE SEQUENCE [LARGE SCALE GENOMIC DNA]</scope>
    <source>
        <strain evidence="1 2">UM1</strain>
    </source>
</reference>
<evidence type="ECO:0000313" key="2">
    <source>
        <dbReference type="Proteomes" id="UP000234341"/>
    </source>
</evidence>
<dbReference type="InterPro" id="IPR021945">
    <property type="entry name" value="DUF3562"/>
</dbReference>
<proteinExistence type="predicted"/>
<dbReference type="AlphaFoldDB" id="A0A2N5C9Z5"/>
<sequence length="74" mass="8318">MANDEGPARKARPAAGEDAIARIASSLGLPEEQVRWEFWHAWDGLLLDAKFPDYLLVLTERKAVQALRGKQVHH</sequence>
<dbReference type="Pfam" id="PF12085">
    <property type="entry name" value="DUF3562"/>
    <property type="match status" value="1"/>
</dbReference>
<evidence type="ECO:0000313" key="1">
    <source>
        <dbReference type="EMBL" id="PLP99048.1"/>
    </source>
</evidence>
<organism evidence="1 2">
    <name type="scientific">Cupriavidus pauculus</name>
    <dbReference type="NCBI Taxonomy" id="82633"/>
    <lineage>
        <taxon>Bacteria</taxon>
        <taxon>Pseudomonadati</taxon>
        <taxon>Pseudomonadota</taxon>
        <taxon>Betaproteobacteria</taxon>
        <taxon>Burkholderiales</taxon>
        <taxon>Burkholderiaceae</taxon>
        <taxon>Cupriavidus</taxon>
    </lineage>
</organism>
<protein>
    <recommendedName>
        <fullName evidence="3">DUF3562 domain-containing protein</fullName>
    </recommendedName>
</protein>
<dbReference type="EMBL" id="PJRP01000009">
    <property type="protein sequence ID" value="PLP99048.1"/>
    <property type="molecule type" value="Genomic_DNA"/>
</dbReference>
<evidence type="ECO:0008006" key="3">
    <source>
        <dbReference type="Google" id="ProtNLM"/>
    </source>
</evidence>
<accession>A0A2N5C9Z5</accession>
<comment type="caution">
    <text evidence="1">The sequence shown here is derived from an EMBL/GenBank/DDBJ whole genome shotgun (WGS) entry which is preliminary data.</text>
</comment>
<gene>
    <name evidence="1" type="ORF">CYJ10_19145</name>
</gene>
<dbReference type="Proteomes" id="UP000234341">
    <property type="component" value="Unassembled WGS sequence"/>
</dbReference>